<comment type="caution">
    <text evidence="2">The sequence shown here is derived from an EMBL/GenBank/DDBJ whole genome shotgun (WGS) entry which is preliminary data.</text>
</comment>
<feature type="region of interest" description="Disordered" evidence="1">
    <location>
        <begin position="204"/>
        <end position="226"/>
    </location>
</feature>
<dbReference type="AlphaFoldDB" id="A0A8J8VZD2"/>
<feature type="compositionally biased region" description="Low complexity" evidence="1">
    <location>
        <begin position="205"/>
        <end position="222"/>
    </location>
</feature>
<sequence length="312" mass="35386">MPYPHQIAMVTRPPLPKTDAEALRHYLRAWQWAIAWEESRRGQELEKSRQEAMKLERRKIEHGILVDALCAGMSPDLCPVLMDSMNGLCNGRLNPDNLPQDLPVSIRRRLRAISPVLNQQPTQPPVPAILTPPPEASDPFNKSADQQPQTPAEITQKNWQGSFQVHLRNDVSGFSNNPTSSPEFSQSAANEIYRRETLKAVTCFPRGAPRPRAQRPSRLSASNPPGRVRRFRFPIIVWTSSAQKVEHSVEDMMIDTTYDASDEESTDPEDYESYYDDPHTGSEYESDQDREALHNSSHSNQDNDVMIVDDTD</sequence>
<evidence type="ECO:0000313" key="2">
    <source>
        <dbReference type="EMBL" id="KAF7714572.1"/>
    </source>
</evidence>
<keyword evidence="3" id="KW-1185">Reference proteome</keyword>
<feature type="compositionally biased region" description="Polar residues" evidence="1">
    <location>
        <begin position="143"/>
        <end position="153"/>
    </location>
</feature>
<feature type="compositionally biased region" description="Acidic residues" evidence="1">
    <location>
        <begin position="260"/>
        <end position="275"/>
    </location>
</feature>
<proteinExistence type="predicted"/>
<accession>A0A8J8VZD2</accession>
<gene>
    <name evidence="2" type="ORF">PECM_008129</name>
</gene>
<feature type="region of interest" description="Disordered" evidence="1">
    <location>
        <begin position="258"/>
        <end position="312"/>
    </location>
</feature>
<name>A0A8J8VZD2_9EURO</name>
<feature type="compositionally biased region" description="Basic and acidic residues" evidence="1">
    <location>
        <begin position="276"/>
        <end position="293"/>
    </location>
</feature>
<organism evidence="2 3">
    <name type="scientific">Penicillium ucsense</name>
    <dbReference type="NCBI Taxonomy" id="2839758"/>
    <lineage>
        <taxon>Eukaryota</taxon>
        <taxon>Fungi</taxon>
        <taxon>Dikarya</taxon>
        <taxon>Ascomycota</taxon>
        <taxon>Pezizomycotina</taxon>
        <taxon>Eurotiomycetes</taxon>
        <taxon>Eurotiomycetidae</taxon>
        <taxon>Eurotiales</taxon>
        <taxon>Aspergillaceae</taxon>
        <taxon>Penicillium</taxon>
    </lineage>
</organism>
<dbReference type="OrthoDB" id="20105at2759"/>
<feature type="compositionally biased region" description="Pro residues" evidence="1">
    <location>
        <begin position="122"/>
        <end position="136"/>
    </location>
</feature>
<dbReference type="Proteomes" id="UP000631181">
    <property type="component" value="Unassembled WGS sequence"/>
</dbReference>
<feature type="region of interest" description="Disordered" evidence="1">
    <location>
        <begin position="118"/>
        <end position="153"/>
    </location>
</feature>
<evidence type="ECO:0000256" key="1">
    <source>
        <dbReference type="SAM" id="MobiDB-lite"/>
    </source>
</evidence>
<protein>
    <submittedName>
        <fullName evidence="2">Uncharacterized protein</fullName>
    </submittedName>
</protein>
<evidence type="ECO:0000313" key="3">
    <source>
        <dbReference type="Proteomes" id="UP000631181"/>
    </source>
</evidence>
<dbReference type="EMBL" id="WIWV01000080">
    <property type="protein sequence ID" value="KAF7714572.1"/>
    <property type="molecule type" value="Genomic_DNA"/>
</dbReference>
<reference evidence="2" key="1">
    <citation type="journal article" date="2020" name="Front. Microbiol.">
        <title>Gene regulatory networks of Penicillium echinulatum 2HH and Penicillium oxalicum 114-2 inferred by a computational biology approach.</title>
        <authorList>
            <person name="Lenz A.R."/>
            <person name="Galan-Vasquez E."/>
            <person name="Balbinot E."/>
            <person name="De Abreu F.P."/>
            <person name="De Oliveira N.S."/>
            <person name="Da Rosa L.O."/>
            <person name="De Avila E Silva S."/>
            <person name="Camassola M."/>
            <person name="Dillon A.J.P."/>
            <person name="Perez-Rueda E."/>
        </authorList>
    </citation>
    <scope>NUCLEOTIDE SEQUENCE</scope>
    <source>
        <strain evidence="2">S1M29</strain>
    </source>
</reference>
<feature type="compositionally biased region" description="Polar residues" evidence="1">
    <location>
        <begin position="294"/>
        <end position="303"/>
    </location>
</feature>